<dbReference type="SUPFAM" id="SSF111369">
    <property type="entry name" value="HlyD-like secretion proteins"/>
    <property type="match status" value="1"/>
</dbReference>
<name>A0A0K6HNX4_9HYPH</name>
<dbReference type="Pfam" id="PF25917">
    <property type="entry name" value="BSH_RND"/>
    <property type="match status" value="1"/>
</dbReference>
<dbReference type="OrthoDB" id="9813967at2"/>
<dbReference type="Gene3D" id="2.40.50.100">
    <property type="match status" value="1"/>
</dbReference>
<dbReference type="AlphaFoldDB" id="A0A0K6HNX4"/>
<feature type="domain" description="Multidrug resistance protein MdtA-like barrel-sandwich hybrid" evidence="4">
    <location>
        <begin position="63"/>
        <end position="196"/>
    </location>
</feature>
<keyword evidence="2" id="KW-0175">Coiled coil</keyword>
<dbReference type="GO" id="GO:1990281">
    <property type="term" value="C:efflux pump complex"/>
    <property type="evidence" value="ECO:0007669"/>
    <property type="project" value="TreeGrafter"/>
</dbReference>
<evidence type="ECO:0000313" key="5">
    <source>
        <dbReference type="EMBL" id="CUA92737.1"/>
    </source>
</evidence>
<feature type="chain" id="PRO_5005504392" evidence="3">
    <location>
        <begin position="20"/>
        <end position="357"/>
    </location>
</feature>
<dbReference type="Gene3D" id="2.40.420.20">
    <property type="match status" value="1"/>
</dbReference>
<dbReference type="GO" id="GO:0015562">
    <property type="term" value="F:efflux transmembrane transporter activity"/>
    <property type="evidence" value="ECO:0007669"/>
    <property type="project" value="TreeGrafter"/>
</dbReference>
<evidence type="ECO:0000256" key="3">
    <source>
        <dbReference type="SAM" id="SignalP"/>
    </source>
</evidence>
<dbReference type="InterPro" id="IPR058625">
    <property type="entry name" value="MdtA-like_BSH"/>
</dbReference>
<dbReference type="NCBIfam" id="TIGR01730">
    <property type="entry name" value="RND_mfp"/>
    <property type="match status" value="1"/>
</dbReference>
<dbReference type="Proteomes" id="UP000183900">
    <property type="component" value="Unassembled WGS sequence"/>
</dbReference>
<keyword evidence="3" id="KW-0732">Signal</keyword>
<dbReference type="EMBL" id="CYHE01000002">
    <property type="protein sequence ID" value="CUA92737.1"/>
    <property type="molecule type" value="Genomic_DNA"/>
</dbReference>
<accession>A0A0K6HNX4</accession>
<dbReference type="RefSeq" id="WP_055454419.1">
    <property type="nucleotide sequence ID" value="NZ_CYHE01000002.1"/>
</dbReference>
<sequence>MRRIATHIPWMLAAAFLAACGPQDEPQQKPERLVQVTKVREVSVPDTVTATGEIRARVQSNLSFQVTGRIIERLVDVGGRVTAGQVLARIDPSEQQADLDVAVASLNSAMAERTQAQQAFDRQQRLFESGVTTRASLDSAQEQLTRAQANVEAAQAQAGRARDALERTSLKADADGVITARSAEVGQVAQASQQVFSLAHDGPLDVVLNLDESVFLDRKLEPLVLVSPLSGGTPAKAVIREISPAIDPSTGTIRVKMQLEDTASLRLGSPVTATLSYKPVPVIELPAPAMASDAGRTAVWVVDPAERKVLLRPVEVLAYSSGAFTVASGVTAGELVVINGTKFLSPGETVSFEEAAQ</sequence>
<dbReference type="InterPro" id="IPR006143">
    <property type="entry name" value="RND_pump_MFP"/>
</dbReference>
<dbReference type="PANTHER" id="PTHR30469">
    <property type="entry name" value="MULTIDRUG RESISTANCE PROTEIN MDTA"/>
    <property type="match status" value="1"/>
</dbReference>
<dbReference type="PANTHER" id="PTHR30469:SF38">
    <property type="entry name" value="HLYD FAMILY SECRETION PROTEIN"/>
    <property type="match status" value="1"/>
</dbReference>
<organism evidence="5 6">
    <name type="scientific">Pannonibacter indicus</name>
    <dbReference type="NCBI Taxonomy" id="466044"/>
    <lineage>
        <taxon>Bacteria</taxon>
        <taxon>Pseudomonadati</taxon>
        <taxon>Pseudomonadota</taxon>
        <taxon>Alphaproteobacteria</taxon>
        <taxon>Hyphomicrobiales</taxon>
        <taxon>Stappiaceae</taxon>
        <taxon>Pannonibacter</taxon>
    </lineage>
</organism>
<reference evidence="6" key="1">
    <citation type="submission" date="2015-08" db="EMBL/GenBank/DDBJ databases">
        <authorList>
            <person name="Varghese N."/>
        </authorList>
    </citation>
    <scope>NUCLEOTIDE SEQUENCE [LARGE SCALE GENOMIC DNA]</scope>
    <source>
        <strain evidence="6">DSM 23407</strain>
    </source>
</reference>
<proteinExistence type="inferred from homology"/>
<dbReference type="PROSITE" id="PS51257">
    <property type="entry name" value="PROKAR_LIPOPROTEIN"/>
    <property type="match status" value="1"/>
</dbReference>
<keyword evidence="6" id="KW-1185">Reference proteome</keyword>
<feature type="signal peptide" evidence="3">
    <location>
        <begin position="1"/>
        <end position="19"/>
    </location>
</feature>
<evidence type="ECO:0000256" key="1">
    <source>
        <dbReference type="ARBA" id="ARBA00009477"/>
    </source>
</evidence>
<feature type="coiled-coil region" evidence="2">
    <location>
        <begin position="137"/>
        <end position="164"/>
    </location>
</feature>
<dbReference type="Gene3D" id="1.10.287.470">
    <property type="entry name" value="Helix hairpin bin"/>
    <property type="match status" value="1"/>
</dbReference>
<protein>
    <submittedName>
        <fullName evidence="5">RND family efflux transporter, MFP subunit</fullName>
    </submittedName>
</protein>
<comment type="similarity">
    <text evidence="1">Belongs to the membrane fusion protein (MFP) (TC 8.A.1) family.</text>
</comment>
<evidence type="ECO:0000256" key="2">
    <source>
        <dbReference type="SAM" id="Coils"/>
    </source>
</evidence>
<evidence type="ECO:0000313" key="6">
    <source>
        <dbReference type="Proteomes" id="UP000183900"/>
    </source>
</evidence>
<dbReference type="Gene3D" id="2.40.30.170">
    <property type="match status" value="1"/>
</dbReference>
<evidence type="ECO:0000259" key="4">
    <source>
        <dbReference type="Pfam" id="PF25917"/>
    </source>
</evidence>
<gene>
    <name evidence="5" type="ORF">Ga0061067_10299</name>
</gene>